<feature type="compositionally biased region" description="Basic and acidic residues" evidence="3">
    <location>
        <begin position="81"/>
        <end position="107"/>
    </location>
</feature>
<evidence type="ECO:0000256" key="3">
    <source>
        <dbReference type="SAM" id="MobiDB-lite"/>
    </source>
</evidence>
<keyword evidence="6" id="KW-1185">Reference proteome</keyword>
<dbReference type="AlphaFoldDB" id="A0A9W8AHR1"/>
<dbReference type="Proteomes" id="UP001150925">
    <property type="component" value="Unassembled WGS sequence"/>
</dbReference>
<dbReference type="EMBL" id="JANBPY010004129">
    <property type="protein sequence ID" value="KAJ1949074.1"/>
    <property type="molecule type" value="Genomic_DNA"/>
</dbReference>
<proteinExistence type="predicted"/>
<dbReference type="PANTHER" id="PTHR12765">
    <property type="entry name" value="RED PROTEIN IK FACTOR CYTOKINE IK"/>
    <property type="match status" value="1"/>
</dbReference>
<name>A0A9W8AHR1_9FUNG</name>
<feature type="compositionally biased region" description="Low complexity" evidence="3">
    <location>
        <begin position="49"/>
        <end position="61"/>
    </location>
</feature>
<feature type="compositionally biased region" description="Polar residues" evidence="3">
    <location>
        <begin position="311"/>
        <end position="324"/>
    </location>
</feature>
<evidence type="ECO:0000313" key="6">
    <source>
        <dbReference type="Proteomes" id="UP001150925"/>
    </source>
</evidence>
<keyword evidence="2" id="KW-0539">Nucleus</keyword>
<dbReference type="Pfam" id="PF07808">
    <property type="entry name" value="RED_N"/>
    <property type="match status" value="1"/>
</dbReference>
<feature type="domain" description="RED-like N-terminal" evidence="4">
    <location>
        <begin position="79"/>
        <end position="310"/>
    </location>
</feature>
<sequence length="339" mass="37771">MSDQSGSLKQDDFRKLLATPRPHGSTADKDANGPLVEPGYKKRHPVLPARTARQGTATTATNFSQSKSARQATQPGNRRRPKDDSTASAYRDRAAERRRSEKNRLPEAADPVPAAEAAHVPYLGSKVTGDEPWEATYEESKFLGGDLERSHLVKGLDYLLLEKTRRGTDGTHSLDLDDTLETLHHRGLSHSTDSETSLLDKRVTFRSDRGEAIYKACVETPRHYLDKLPRHHPHFLPGLMVYSFELADNQGRFSDPFAVPTTVFRSKAELTRLRRSTTASDGGDTDPTTRLVLEKVAQVVANYRKKHRQTKPSPTKPSHSTIRQPSVLVKPSPVKQPDT</sequence>
<gene>
    <name evidence="5" type="ORF">IWQ62_006794</name>
</gene>
<dbReference type="OrthoDB" id="3366823at2759"/>
<evidence type="ECO:0000256" key="2">
    <source>
        <dbReference type="ARBA" id="ARBA00023242"/>
    </source>
</evidence>
<feature type="compositionally biased region" description="Polar residues" evidence="3">
    <location>
        <begin position="62"/>
        <end position="76"/>
    </location>
</feature>
<organism evidence="5 6">
    <name type="scientific">Dispira parvispora</name>
    <dbReference type="NCBI Taxonomy" id="1520584"/>
    <lineage>
        <taxon>Eukaryota</taxon>
        <taxon>Fungi</taxon>
        <taxon>Fungi incertae sedis</taxon>
        <taxon>Zoopagomycota</taxon>
        <taxon>Kickxellomycotina</taxon>
        <taxon>Dimargaritomycetes</taxon>
        <taxon>Dimargaritales</taxon>
        <taxon>Dimargaritaceae</taxon>
        <taxon>Dispira</taxon>
    </lineage>
</organism>
<reference evidence="5" key="1">
    <citation type="submission" date="2022-07" db="EMBL/GenBank/DDBJ databases">
        <title>Phylogenomic reconstructions and comparative analyses of Kickxellomycotina fungi.</title>
        <authorList>
            <person name="Reynolds N.K."/>
            <person name="Stajich J.E."/>
            <person name="Barry K."/>
            <person name="Grigoriev I.V."/>
            <person name="Crous P."/>
            <person name="Smith M.E."/>
        </authorList>
    </citation>
    <scope>NUCLEOTIDE SEQUENCE</scope>
    <source>
        <strain evidence="5">RSA 1196</strain>
    </source>
</reference>
<feature type="region of interest" description="Disordered" evidence="3">
    <location>
        <begin position="1"/>
        <end position="117"/>
    </location>
</feature>
<dbReference type="InterPro" id="IPR012916">
    <property type="entry name" value="RED_N"/>
</dbReference>
<comment type="subcellular location">
    <subcellularLocation>
        <location evidence="1">Nucleus</location>
    </subcellularLocation>
</comment>
<feature type="non-terminal residue" evidence="5">
    <location>
        <position position="339"/>
    </location>
</feature>
<dbReference type="GO" id="GO:0005634">
    <property type="term" value="C:nucleus"/>
    <property type="evidence" value="ECO:0007669"/>
    <property type="project" value="UniProtKB-SubCell"/>
</dbReference>
<feature type="compositionally biased region" description="Low complexity" evidence="3">
    <location>
        <begin position="108"/>
        <end position="117"/>
    </location>
</feature>
<comment type="caution">
    <text evidence="5">The sequence shown here is derived from an EMBL/GenBank/DDBJ whole genome shotgun (WGS) entry which is preliminary data.</text>
</comment>
<dbReference type="InterPro" id="IPR039896">
    <property type="entry name" value="Red-like"/>
</dbReference>
<evidence type="ECO:0000256" key="1">
    <source>
        <dbReference type="ARBA" id="ARBA00004123"/>
    </source>
</evidence>
<evidence type="ECO:0000259" key="4">
    <source>
        <dbReference type="Pfam" id="PF07808"/>
    </source>
</evidence>
<accession>A0A9W8AHR1</accession>
<evidence type="ECO:0000313" key="5">
    <source>
        <dbReference type="EMBL" id="KAJ1949074.1"/>
    </source>
</evidence>
<protein>
    <recommendedName>
        <fullName evidence="4">RED-like N-terminal domain-containing protein</fullName>
    </recommendedName>
</protein>
<feature type="region of interest" description="Disordered" evidence="3">
    <location>
        <begin position="302"/>
        <end position="339"/>
    </location>
</feature>